<evidence type="ECO:0000313" key="2">
    <source>
        <dbReference type="EMBL" id="CAH9089313.1"/>
    </source>
</evidence>
<feature type="compositionally biased region" description="Pro residues" evidence="1">
    <location>
        <begin position="66"/>
        <end position="82"/>
    </location>
</feature>
<evidence type="ECO:0000313" key="3">
    <source>
        <dbReference type="Proteomes" id="UP001152484"/>
    </source>
</evidence>
<evidence type="ECO:0000256" key="1">
    <source>
        <dbReference type="SAM" id="MobiDB-lite"/>
    </source>
</evidence>
<keyword evidence="3" id="KW-1185">Reference proteome</keyword>
<name>A0A9P1E9F1_CUSEU</name>
<organism evidence="2 3">
    <name type="scientific">Cuscuta europaea</name>
    <name type="common">European dodder</name>
    <dbReference type="NCBI Taxonomy" id="41803"/>
    <lineage>
        <taxon>Eukaryota</taxon>
        <taxon>Viridiplantae</taxon>
        <taxon>Streptophyta</taxon>
        <taxon>Embryophyta</taxon>
        <taxon>Tracheophyta</taxon>
        <taxon>Spermatophyta</taxon>
        <taxon>Magnoliopsida</taxon>
        <taxon>eudicotyledons</taxon>
        <taxon>Gunneridae</taxon>
        <taxon>Pentapetalae</taxon>
        <taxon>asterids</taxon>
        <taxon>lamiids</taxon>
        <taxon>Solanales</taxon>
        <taxon>Convolvulaceae</taxon>
        <taxon>Cuscuteae</taxon>
        <taxon>Cuscuta</taxon>
        <taxon>Cuscuta subgen. Cuscuta</taxon>
    </lineage>
</organism>
<feature type="region of interest" description="Disordered" evidence="1">
    <location>
        <begin position="1"/>
        <end position="82"/>
    </location>
</feature>
<dbReference type="EMBL" id="CAMAPE010000020">
    <property type="protein sequence ID" value="CAH9089313.1"/>
    <property type="molecule type" value="Genomic_DNA"/>
</dbReference>
<dbReference type="AlphaFoldDB" id="A0A9P1E9F1"/>
<proteinExistence type="predicted"/>
<gene>
    <name evidence="2" type="ORF">CEURO_LOCUS10861</name>
</gene>
<sequence>MPQHPKPNRPLLQTHSTSPGAHRPHLHPPQLASAPPLSQPHHQHTSQRPHASDPHPLPSSPALTCPHPPPPSPGPTSPAPNPPLPILELATIHLGYSKVKKKKVGIWRRWQRFASYDEEIHGDEDWLRRRQLRRCELDAMKTAAAMAGRDEDSGGEGWMGRRRLRWRACGGCEEVGIGLSPLIQLLADLLRSKRERGVCPLREKLNFNRIFGNIKKSHIFVL</sequence>
<comment type="caution">
    <text evidence="2">The sequence shown here is derived from an EMBL/GenBank/DDBJ whole genome shotgun (WGS) entry which is preliminary data.</text>
</comment>
<dbReference type="Proteomes" id="UP001152484">
    <property type="component" value="Unassembled WGS sequence"/>
</dbReference>
<reference evidence="2" key="1">
    <citation type="submission" date="2022-07" db="EMBL/GenBank/DDBJ databases">
        <authorList>
            <person name="Macas J."/>
            <person name="Novak P."/>
            <person name="Neumann P."/>
        </authorList>
    </citation>
    <scope>NUCLEOTIDE SEQUENCE</scope>
</reference>
<accession>A0A9P1E9F1</accession>
<protein>
    <submittedName>
        <fullName evidence="2">Uncharacterized protein</fullName>
    </submittedName>
</protein>